<reference evidence="4" key="2">
    <citation type="journal article" date="2024" name="Plant">
        <title>Genomic evolution and insights into agronomic trait innovations of Sesamum species.</title>
        <authorList>
            <person name="Miao H."/>
            <person name="Wang L."/>
            <person name="Qu L."/>
            <person name="Liu H."/>
            <person name="Sun Y."/>
            <person name="Le M."/>
            <person name="Wang Q."/>
            <person name="Wei S."/>
            <person name="Zheng Y."/>
            <person name="Lin W."/>
            <person name="Duan Y."/>
            <person name="Cao H."/>
            <person name="Xiong S."/>
            <person name="Wang X."/>
            <person name="Wei L."/>
            <person name="Li C."/>
            <person name="Ma Q."/>
            <person name="Ju M."/>
            <person name="Zhao R."/>
            <person name="Li G."/>
            <person name="Mu C."/>
            <person name="Tian Q."/>
            <person name="Mei H."/>
            <person name="Zhang T."/>
            <person name="Gao T."/>
            <person name="Zhang H."/>
        </authorList>
    </citation>
    <scope>NUCLEOTIDE SEQUENCE</scope>
    <source>
        <strain evidence="4">G01</strain>
    </source>
</reference>
<reference evidence="4" key="1">
    <citation type="submission" date="2020-06" db="EMBL/GenBank/DDBJ databases">
        <authorList>
            <person name="Li T."/>
            <person name="Hu X."/>
            <person name="Zhang T."/>
            <person name="Song X."/>
            <person name="Zhang H."/>
            <person name="Dai N."/>
            <person name="Sheng W."/>
            <person name="Hou X."/>
            <person name="Wei L."/>
        </authorList>
    </citation>
    <scope>NUCLEOTIDE SEQUENCE</scope>
    <source>
        <strain evidence="4">G01</strain>
        <tissue evidence="4">Leaf</tissue>
    </source>
</reference>
<feature type="region of interest" description="Disordered" evidence="1">
    <location>
        <begin position="316"/>
        <end position="335"/>
    </location>
</feature>
<dbReference type="PANTHER" id="PTHR31286">
    <property type="entry name" value="GLYCINE-RICH CELL WALL STRUCTURAL PROTEIN 1.8-LIKE"/>
    <property type="match status" value="1"/>
</dbReference>
<evidence type="ECO:0000259" key="3">
    <source>
        <dbReference type="Pfam" id="PF14392"/>
    </source>
</evidence>
<feature type="compositionally biased region" description="Basic residues" evidence="1">
    <location>
        <begin position="343"/>
        <end position="352"/>
    </location>
</feature>
<feature type="region of interest" description="Disordered" evidence="1">
    <location>
        <begin position="340"/>
        <end position="390"/>
    </location>
</feature>
<dbReference type="Pfam" id="PF14392">
    <property type="entry name" value="zf-CCHC_4"/>
    <property type="match status" value="1"/>
</dbReference>
<evidence type="ECO:0000259" key="2">
    <source>
        <dbReference type="Pfam" id="PF14111"/>
    </source>
</evidence>
<gene>
    <name evidence="4" type="ORF">Sangu_2473300</name>
</gene>
<dbReference type="Pfam" id="PF14111">
    <property type="entry name" value="DUF4283"/>
    <property type="match status" value="1"/>
</dbReference>
<protein>
    <recommendedName>
        <fullName evidence="5">DUF4283 domain-containing protein</fullName>
    </recommendedName>
</protein>
<evidence type="ECO:0008006" key="5">
    <source>
        <dbReference type="Google" id="ProtNLM"/>
    </source>
</evidence>
<dbReference type="InterPro" id="IPR040256">
    <property type="entry name" value="At4g02000-like"/>
</dbReference>
<feature type="domain" description="DUF4283" evidence="2">
    <location>
        <begin position="41"/>
        <end position="107"/>
    </location>
</feature>
<dbReference type="EMBL" id="JACGWK010001655">
    <property type="protein sequence ID" value="KAL0284391.1"/>
    <property type="molecule type" value="Genomic_DNA"/>
</dbReference>
<evidence type="ECO:0000313" key="4">
    <source>
        <dbReference type="EMBL" id="KAL0284391.1"/>
    </source>
</evidence>
<accession>A0AAW2IQR5</accession>
<organism evidence="4">
    <name type="scientific">Sesamum angustifolium</name>
    <dbReference type="NCBI Taxonomy" id="2727405"/>
    <lineage>
        <taxon>Eukaryota</taxon>
        <taxon>Viridiplantae</taxon>
        <taxon>Streptophyta</taxon>
        <taxon>Embryophyta</taxon>
        <taxon>Tracheophyta</taxon>
        <taxon>Spermatophyta</taxon>
        <taxon>Magnoliopsida</taxon>
        <taxon>eudicotyledons</taxon>
        <taxon>Gunneridae</taxon>
        <taxon>Pentapetalae</taxon>
        <taxon>asterids</taxon>
        <taxon>lamiids</taxon>
        <taxon>Lamiales</taxon>
        <taxon>Pedaliaceae</taxon>
        <taxon>Sesamum</taxon>
    </lineage>
</organism>
<evidence type="ECO:0000256" key="1">
    <source>
        <dbReference type="SAM" id="MobiDB-lite"/>
    </source>
</evidence>
<dbReference type="PANTHER" id="PTHR31286:SF167">
    <property type="entry name" value="OS09G0268800 PROTEIN"/>
    <property type="match status" value="1"/>
</dbReference>
<proteinExistence type="predicted"/>
<dbReference type="AlphaFoldDB" id="A0AAW2IQR5"/>
<sequence length="412" mass="46464">MEEDIARLGQALILTEKEELGVVMPAGIWHSDSDSGGFHTVGRVLSHKSCHIEALKTMLQSALNSAKGMTISFIENDRFLLKFFHSVDRDRVLDSGPWAFEKNLIVLPKVAENDNPAAVHLNWCDFHVRIHGLPIGRMTSDIALFIGKKIGRPHVLDQTKGPESCGSYLRLRIAIDVTKPLPWVLKIRTVLGDEQLVTFTYERLPNFCYICGRLGHISQWYESRFQPNFVDPGDSSPYGPWLRAHTRAAFRTIFPRLTISMLPHRHSGLDLPLERNLRLRLMLSLPEVVRFLVLSLFLLWIQPPLSNRTAPLHLLQSTPRPSEPSPNPAVPLHLQPTHLFAPPKRKYTKKNRPAIEPTPSPKPTLSSKRKLTDEEPCDTALPLPKKPSRNGAALFDISNLLVEAALQPHQES</sequence>
<feature type="domain" description="Zinc knuckle CX2CX4HX4C" evidence="3">
    <location>
        <begin position="175"/>
        <end position="217"/>
    </location>
</feature>
<dbReference type="InterPro" id="IPR025836">
    <property type="entry name" value="Zn_knuckle_CX2CX4HX4C"/>
</dbReference>
<dbReference type="InterPro" id="IPR025558">
    <property type="entry name" value="DUF4283"/>
</dbReference>
<name>A0AAW2IQR5_9LAMI</name>
<comment type="caution">
    <text evidence="4">The sequence shown here is derived from an EMBL/GenBank/DDBJ whole genome shotgun (WGS) entry which is preliminary data.</text>
</comment>